<evidence type="ECO:0000313" key="1">
    <source>
        <dbReference type="Proteomes" id="UP001652660"/>
    </source>
</evidence>
<dbReference type="GeneID" id="113736746"/>
<dbReference type="RefSeq" id="XP_027119630.1">
    <property type="nucleotide sequence ID" value="XM_027263829.1"/>
</dbReference>
<sequence length="218" mass="24786">MDGEVPKVKVKVKVKVYSTKKGIWKRIGDFQGGYPPLGVDGTFVNGKLHWSLEAEAGGDIVSLDLTTETYGRIEKPEQMKKPEIKCDEDSESLFEPVLEVYQEKLCLLCSVDNGHTDVWMMEIYGVTESWKMQFAILINNPGGISRPLCRSEDGEVLVSTGTKSVRYNPDNAAYVDIPFRDQNIEVYHAFPYTQSLVLPYSKEEKDAIEQRRRCKKPR</sequence>
<dbReference type="PANTHER" id="PTHR31672:SF13">
    <property type="entry name" value="F-BOX PROTEIN CPR30-LIKE"/>
    <property type="match status" value="1"/>
</dbReference>
<dbReference type="Proteomes" id="UP001652660">
    <property type="component" value="Chromosome 3e"/>
</dbReference>
<accession>A0A6P6WY64</accession>
<dbReference type="PANTHER" id="PTHR31672">
    <property type="entry name" value="BNACNNG10540D PROTEIN"/>
    <property type="match status" value="1"/>
</dbReference>
<reference evidence="2 3" key="2">
    <citation type="submission" date="2025-04" db="UniProtKB">
        <authorList>
            <consortium name="RefSeq"/>
        </authorList>
    </citation>
    <scope>IDENTIFICATION</scope>
    <source>
        <tissue evidence="2 3">Leaves</tissue>
    </source>
</reference>
<name>A0A6P6WY64_COFAR</name>
<evidence type="ECO:0000313" key="3">
    <source>
        <dbReference type="RefSeq" id="XP_027119631.1"/>
    </source>
</evidence>
<dbReference type="AlphaFoldDB" id="A0A6P6WY64"/>
<evidence type="ECO:0000313" key="2">
    <source>
        <dbReference type="RefSeq" id="XP_027119630.1"/>
    </source>
</evidence>
<reference evidence="1" key="1">
    <citation type="journal article" date="2025" name="Foods">
        <title>Unveiling the Microbial Signatures of Arabica Coffee Cherries: Insights into Ripeness Specific Diversity, Functional Traits, and Implications for Quality and Safety.</title>
        <authorList>
            <consortium name="RefSeq"/>
            <person name="Tenea G.N."/>
            <person name="Cifuentes V."/>
            <person name="Reyes P."/>
            <person name="Cevallos-Vallejos M."/>
        </authorList>
    </citation>
    <scope>NUCLEOTIDE SEQUENCE [LARGE SCALE GENOMIC DNA]</scope>
</reference>
<protein>
    <submittedName>
        <fullName evidence="2 3">F-box protein CPR1-like</fullName>
    </submittedName>
</protein>
<dbReference type="InterPro" id="IPR050796">
    <property type="entry name" value="SCF_F-box_component"/>
</dbReference>
<proteinExistence type="predicted"/>
<gene>
    <name evidence="2 3 4" type="primary">LOC113736746</name>
</gene>
<keyword evidence="1" id="KW-1185">Reference proteome</keyword>
<evidence type="ECO:0000313" key="4">
    <source>
        <dbReference type="RefSeq" id="XP_071940706.1"/>
    </source>
</evidence>
<dbReference type="OrthoDB" id="591557at2759"/>
<organism evidence="1 3">
    <name type="scientific">Coffea arabica</name>
    <name type="common">Arabian coffee</name>
    <dbReference type="NCBI Taxonomy" id="13443"/>
    <lineage>
        <taxon>Eukaryota</taxon>
        <taxon>Viridiplantae</taxon>
        <taxon>Streptophyta</taxon>
        <taxon>Embryophyta</taxon>
        <taxon>Tracheophyta</taxon>
        <taxon>Spermatophyta</taxon>
        <taxon>Magnoliopsida</taxon>
        <taxon>eudicotyledons</taxon>
        <taxon>Gunneridae</taxon>
        <taxon>Pentapetalae</taxon>
        <taxon>asterids</taxon>
        <taxon>lamiids</taxon>
        <taxon>Gentianales</taxon>
        <taxon>Rubiaceae</taxon>
        <taxon>Ixoroideae</taxon>
        <taxon>Gardenieae complex</taxon>
        <taxon>Bertiereae - Coffeeae clade</taxon>
        <taxon>Coffeeae</taxon>
        <taxon>Coffea</taxon>
    </lineage>
</organism>
<dbReference type="RefSeq" id="XP_027119631.1">
    <property type="nucleotide sequence ID" value="XM_027263830.1"/>
</dbReference>
<dbReference type="RefSeq" id="XP_071940706.1">
    <property type="nucleotide sequence ID" value="XM_072084605.1"/>
</dbReference>